<evidence type="ECO:0000259" key="4">
    <source>
        <dbReference type="PROSITE" id="PS01124"/>
    </source>
</evidence>
<dbReference type="Proteomes" id="UP000531216">
    <property type="component" value="Unassembled WGS sequence"/>
</dbReference>
<evidence type="ECO:0000313" key="6">
    <source>
        <dbReference type="Proteomes" id="UP000531216"/>
    </source>
</evidence>
<evidence type="ECO:0000256" key="1">
    <source>
        <dbReference type="ARBA" id="ARBA00023015"/>
    </source>
</evidence>
<gene>
    <name evidence="5" type="ORF">GGR05_002268</name>
</gene>
<dbReference type="PROSITE" id="PS00041">
    <property type="entry name" value="HTH_ARAC_FAMILY_1"/>
    <property type="match status" value="1"/>
</dbReference>
<dbReference type="InterPro" id="IPR035418">
    <property type="entry name" value="AraC-bd_2"/>
</dbReference>
<dbReference type="RefSeq" id="WP_139224613.1">
    <property type="nucleotide sequence ID" value="NZ_FOOA01000008.1"/>
</dbReference>
<dbReference type="Pfam" id="PF14525">
    <property type="entry name" value="AraC_binding_2"/>
    <property type="match status" value="1"/>
</dbReference>
<dbReference type="Pfam" id="PF12833">
    <property type="entry name" value="HTH_18"/>
    <property type="match status" value="1"/>
</dbReference>
<dbReference type="PROSITE" id="PS01124">
    <property type="entry name" value="HTH_ARAC_FAMILY_2"/>
    <property type="match status" value="1"/>
</dbReference>
<dbReference type="InterPro" id="IPR050204">
    <property type="entry name" value="AraC_XylS_family_regulators"/>
</dbReference>
<dbReference type="SMART" id="SM00342">
    <property type="entry name" value="HTH_ARAC"/>
    <property type="match status" value="1"/>
</dbReference>
<dbReference type="InterPro" id="IPR018060">
    <property type="entry name" value="HTH_AraC"/>
</dbReference>
<dbReference type="InterPro" id="IPR018062">
    <property type="entry name" value="HTH_AraC-typ_CS"/>
</dbReference>
<name>A0A7W6BVZ2_9HYPH</name>
<dbReference type="OrthoDB" id="7908913at2"/>
<keyword evidence="3" id="KW-0804">Transcription</keyword>
<keyword evidence="1" id="KW-0805">Transcription regulation</keyword>
<evidence type="ECO:0000256" key="2">
    <source>
        <dbReference type="ARBA" id="ARBA00023125"/>
    </source>
</evidence>
<dbReference type="AlphaFoldDB" id="A0A7W6BVZ2"/>
<dbReference type="EMBL" id="JACIDO010000004">
    <property type="protein sequence ID" value="MBB3936118.1"/>
    <property type="molecule type" value="Genomic_DNA"/>
</dbReference>
<dbReference type="GO" id="GO:0003700">
    <property type="term" value="F:DNA-binding transcription factor activity"/>
    <property type="evidence" value="ECO:0007669"/>
    <property type="project" value="InterPro"/>
</dbReference>
<organism evidence="5 6">
    <name type="scientific">Aureimonas phyllosphaerae</name>
    <dbReference type="NCBI Taxonomy" id="1166078"/>
    <lineage>
        <taxon>Bacteria</taxon>
        <taxon>Pseudomonadati</taxon>
        <taxon>Pseudomonadota</taxon>
        <taxon>Alphaproteobacteria</taxon>
        <taxon>Hyphomicrobiales</taxon>
        <taxon>Aurantimonadaceae</taxon>
        <taxon>Aureimonas</taxon>
    </lineage>
</organism>
<proteinExistence type="predicted"/>
<protein>
    <submittedName>
        <fullName evidence="5">AraC-like DNA-binding protein</fullName>
    </submittedName>
</protein>
<keyword evidence="2 5" id="KW-0238">DNA-binding</keyword>
<keyword evidence="6" id="KW-1185">Reference proteome</keyword>
<comment type="caution">
    <text evidence="5">The sequence shown here is derived from an EMBL/GenBank/DDBJ whole genome shotgun (WGS) entry which is preliminary data.</text>
</comment>
<sequence>MWLDHHVRGFEALEHLNDQARMPMHFRPTGREAPQVDIGGIRSPRLAIWSVQSSTGFESAPSEGLDLYSIRIPLRGGVVRRTASREFETVVGTATILPANEIVATRFQPGSDILNCSVGGSDLRARFEQLEGERPSALRLQPSTNLEGPRLQALVHTIRQIGDHLGTPAATLTGPLLMDLLLNQILTSWPRGQAQPADGSLRAADKAVDFIEAHLAEPMTIGSVAAAAGVSLRTLQSAFRMRTGKTPLGYILDRRLENAHLELLANEGRLPVSQIAYRWGFLHMGEFARRYRERYGAPPSRTGRRSA</sequence>
<feature type="domain" description="HTH araC/xylS-type" evidence="4">
    <location>
        <begin position="205"/>
        <end position="305"/>
    </location>
</feature>
<dbReference type="SUPFAM" id="SSF46689">
    <property type="entry name" value="Homeodomain-like"/>
    <property type="match status" value="2"/>
</dbReference>
<dbReference type="PANTHER" id="PTHR46796">
    <property type="entry name" value="HTH-TYPE TRANSCRIPTIONAL ACTIVATOR RHAS-RELATED"/>
    <property type="match status" value="1"/>
</dbReference>
<evidence type="ECO:0000313" key="5">
    <source>
        <dbReference type="EMBL" id="MBB3936118.1"/>
    </source>
</evidence>
<dbReference type="Gene3D" id="1.10.10.60">
    <property type="entry name" value="Homeodomain-like"/>
    <property type="match status" value="1"/>
</dbReference>
<dbReference type="GO" id="GO:0043565">
    <property type="term" value="F:sequence-specific DNA binding"/>
    <property type="evidence" value="ECO:0007669"/>
    <property type="project" value="InterPro"/>
</dbReference>
<dbReference type="InterPro" id="IPR009057">
    <property type="entry name" value="Homeodomain-like_sf"/>
</dbReference>
<accession>A0A7W6BVZ2</accession>
<reference evidence="5 6" key="1">
    <citation type="submission" date="2020-08" db="EMBL/GenBank/DDBJ databases">
        <title>Genomic Encyclopedia of Type Strains, Phase IV (KMG-IV): sequencing the most valuable type-strain genomes for metagenomic binning, comparative biology and taxonomic classification.</title>
        <authorList>
            <person name="Goeker M."/>
        </authorList>
    </citation>
    <scope>NUCLEOTIDE SEQUENCE [LARGE SCALE GENOMIC DNA]</scope>
    <source>
        <strain evidence="5 6">DSM 25024</strain>
    </source>
</reference>
<evidence type="ECO:0000256" key="3">
    <source>
        <dbReference type="ARBA" id="ARBA00023163"/>
    </source>
</evidence>